<evidence type="ECO:0000313" key="1">
    <source>
        <dbReference type="EMBL" id="KAH7949125.1"/>
    </source>
</evidence>
<protein>
    <submittedName>
        <fullName evidence="1">Uncharacterized protein</fullName>
    </submittedName>
</protein>
<evidence type="ECO:0000313" key="2">
    <source>
        <dbReference type="Proteomes" id="UP000821865"/>
    </source>
</evidence>
<proteinExistence type="predicted"/>
<keyword evidence="2" id="KW-1185">Reference proteome</keyword>
<accession>A0ACB8CPY9</accession>
<organism evidence="1 2">
    <name type="scientific">Dermacentor silvarum</name>
    <name type="common">Tick</name>
    <dbReference type="NCBI Taxonomy" id="543639"/>
    <lineage>
        <taxon>Eukaryota</taxon>
        <taxon>Metazoa</taxon>
        <taxon>Ecdysozoa</taxon>
        <taxon>Arthropoda</taxon>
        <taxon>Chelicerata</taxon>
        <taxon>Arachnida</taxon>
        <taxon>Acari</taxon>
        <taxon>Parasitiformes</taxon>
        <taxon>Ixodida</taxon>
        <taxon>Ixodoidea</taxon>
        <taxon>Ixodidae</taxon>
        <taxon>Rhipicephalinae</taxon>
        <taxon>Dermacentor</taxon>
    </lineage>
</organism>
<gene>
    <name evidence="1" type="ORF">HPB49_005551</name>
</gene>
<comment type="caution">
    <text evidence="1">The sequence shown here is derived from an EMBL/GenBank/DDBJ whole genome shotgun (WGS) entry which is preliminary data.</text>
</comment>
<sequence length="619" mass="69000">MTRYDRPKTALVTQRILRICGDSFLYWGTRELGETPPALRAGRDTERMATSSEEMDSSAEELPATPTTSAIPNEQEDKTGWKVVISRKTKKERAETTAQQQAQHTSSGQVSSSRTPPNIMNRVIRASRMPPLPQDNIKIVLRPKGGLNIQKIGPTSVSKALMAAVELNPDQTTEGIICPNITQNIMAASTPFRENADKYADVRAIRIAGKEYAVSAYETAPSDTCKGVIRYIHTADDHRTIERNIVNDRNPLALAVKRIKKSGSVIIVLDGLCLPNFVRYGPTLVRTCCLYRKQVDICYVCGKLGHRADVCPEPCSTKCRGCGLPNPTSSHVCDPKCKLCGGLHATADKVCKNRYLIPYVVRARQQRARLEQQEKAQLVEEEKQHAERGRSTSKTPGRSRSRSRSRSHTPARTSRRRSRSQVRFGGKNNGGDGTWADKVRGATTSTPKESESRNPDKERIAMLEQELSELKAAYTKLTLELTEIRKANSSRPTRTPGPPTDIEIPQPVEISRQGEQREECPPPKKRAVTQPRMAVRSDVKDAMDAMSENMRLMHESMVRMNEKMDIFSTRVQKMEMYLNNTVVPSLERMSSQHVGAQGPPHDGFTASEGGYHSQHGNDK</sequence>
<dbReference type="Proteomes" id="UP000821865">
    <property type="component" value="Chromosome 5"/>
</dbReference>
<reference evidence="1" key="1">
    <citation type="submission" date="2020-05" db="EMBL/GenBank/DDBJ databases">
        <title>Large-scale comparative analyses of tick genomes elucidate their genetic diversity and vector capacities.</title>
        <authorList>
            <person name="Jia N."/>
            <person name="Wang J."/>
            <person name="Shi W."/>
            <person name="Du L."/>
            <person name="Sun Y."/>
            <person name="Zhan W."/>
            <person name="Jiang J."/>
            <person name="Wang Q."/>
            <person name="Zhang B."/>
            <person name="Ji P."/>
            <person name="Sakyi L.B."/>
            <person name="Cui X."/>
            <person name="Yuan T."/>
            <person name="Jiang B."/>
            <person name="Yang W."/>
            <person name="Lam T.T.-Y."/>
            <person name="Chang Q."/>
            <person name="Ding S."/>
            <person name="Wang X."/>
            <person name="Zhu J."/>
            <person name="Ruan X."/>
            <person name="Zhao L."/>
            <person name="Wei J."/>
            <person name="Que T."/>
            <person name="Du C."/>
            <person name="Cheng J."/>
            <person name="Dai P."/>
            <person name="Han X."/>
            <person name="Huang E."/>
            <person name="Gao Y."/>
            <person name="Liu J."/>
            <person name="Shao H."/>
            <person name="Ye R."/>
            <person name="Li L."/>
            <person name="Wei W."/>
            <person name="Wang X."/>
            <person name="Wang C."/>
            <person name="Yang T."/>
            <person name="Huo Q."/>
            <person name="Li W."/>
            <person name="Guo W."/>
            <person name="Chen H."/>
            <person name="Zhou L."/>
            <person name="Ni X."/>
            <person name="Tian J."/>
            <person name="Zhou Y."/>
            <person name="Sheng Y."/>
            <person name="Liu T."/>
            <person name="Pan Y."/>
            <person name="Xia L."/>
            <person name="Li J."/>
            <person name="Zhao F."/>
            <person name="Cao W."/>
        </authorList>
    </citation>
    <scope>NUCLEOTIDE SEQUENCE</scope>
    <source>
        <strain evidence="1">Dsil-2018</strain>
    </source>
</reference>
<name>A0ACB8CPY9_DERSI</name>
<dbReference type="EMBL" id="CM023474">
    <property type="protein sequence ID" value="KAH7949125.1"/>
    <property type="molecule type" value="Genomic_DNA"/>
</dbReference>